<dbReference type="Gene3D" id="3.40.50.12470">
    <property type="match status" value="1"/>
</dbReference>
<evidence type="ECO:0000259" key="5">
    <source>
        <dbReference type="SMART" id="SM00861"/>
    </source>
</evidence>
<evidence type="ECO:0000256" key="3">
    <source>
        <dbReference type="ARBA" id="ARBA00023002"/>
    </source>
</evidence>
<dbReference type="PIRSF" id="PIRSF000157">
    <property type="entry name" value="Oxoglu_dh_E1"/>
    <property type="match status" value="1"/>
</dbReference>
<keyword evidence="4" id="KW-0786">Thiamine pyrophosphate</keyword>
<name>A0AAW0CR29_9AGAR</name>
<evidence type="ECO:0000256" key="4">
    <source>
        <dbReference type="ARBA" id="ARBA00023052"/>
    </source>
</evidence>
<gene>
    <name evidence="6" type="ORF">VNI00_009307</name>
</gene>
<comment type="similarity">
    <text evidence="2">Belongs to the alpha-ketoglutarate dehydrogenase family.</text>
</comment>
<dbReference type="PANTHER" id="PTHR23152">
    <property type="entry name" value="2-OXOGLUTARATE DEHYDROGENASE"/>
    <property type="match status" value="1"/>
</dbReference>
<dbReference type="Pfam" id="PF16870">
    <property type="entry name" value="OxoGdeHyase_C"/>
    <property type="match status" value="1"/>
</dbReference>
<proteinExistence type="inferred from homology"/>
<dbReference type="GO" id="GO:0016624">
    <property type="term" value="F:oxidoreductase activity, acting on the aldehyde or oxo group of donors, disulfide as acceptor"/>
    <property type="evidence" value="ECO:0007669"/>
    <property type="project" value="InterPro"/>
</dbReference>
<dbReference type="Pfam" id="PF02779">
    <property type="entry name" value="Transket_pyr"/>
    <property type="match status" value="1"/>
</dbReference>
<dbReference type="InterPro" id="IPR011603">
    <property type="entry name" value="2oxoglutarate_DH_E1"/>
</dbReference>
<dbReference type="Gene3D" id="1.10.287.1150">
    <property type="entry name" value="TPP helical domain"/>
    <property type="match status" value="1"/>
</dbReference>
<evidence type="ECO:0000313" key="7">
    <source>
        <dbReference type="Proteomes" id="UP001383192"/>
    </source>
</evidence>
<evidence type="ECO:0000256" key="1">
    <source>
        <dbReference type="ARBA" id="ARBA00001964"/>
    </source>
</evidence>
<organism evidence="6 7">
    <name type="scientific">Paramarasmius palmivorus</name>
    <dbReference type="NCBI Taxonomy" id="297713"/>
    <lineage>
        <taxon>Eukaryota</taxon>
        <taxon>Fungi</taxon>
        <taxon>Dikarya</taxon>
        <taxon>Basidiomycota</taxon>
        <taxon>Agaricomycotina</taxon>
        <taxon>Agaricomycetes</taxon>
        <taxon>Agaricomycetidae</taxon>
        <taxon>Agaricales</taxon>
        <taxon>Marasmiineae</taxon>
        <taxon>Marasmiaceae</taxon>
        <taxon>Paramarasmius</taxon>
    </lineage>
</organism>
<dbReference type="SUPFAM" id="SSF52518">
    <property type="entry name" value="Thiamin diphosphate-binding fold (THDP-binding)"/>
    <property type="match status" value="2"/>
</dbReference>
<keyword evidence="3" id="KW-0560">Oxidoreductase</keyword>
<dbReference type="Proteomes" id="UP001383192">
    <property type="component" value="Unassembled WGS sequence"/>
</dbReference>
<dbReference type="SMART" id="SM00861">
    <property type="entry name" value="Transket_pyr"/>
    <property type="match status" value="1"/>
</dbReference>
<dbReference type="PANTHER" id="PTHR23152:SF4">
    <property type="entry name" value="2-OXOADIPATE DEHYDROGENASE COMPLEX COMPONENT E1"/>
    <property type="match status" value="1"/>
</dbReference>
<evidence type="ECO:0000256" key="2">
    <source>
        <dbReference type="ARBA" id="ARBA00006936"/>
    </source>
</evidence>
<dbReference type="Gene3D" id="3.40.50.11610">
    <property type="entry name" value="Multifunctional 2-oxoglutarate metabolism enzyme, C-terminal domain"/>
    <property type="match status" value="1"/>
</dbReference>
<dbReference type="InterPro" id="IPR042179">
    <property type="entry name" value="KGD_C_sf"/>
</dbReference>
<dbReference type="InterPro" id="IPR005475">
    <property type="entry name" value="Transketolase-like_Pyr-bd"/>
</dbReference>
<dbReference type="Pfam" id="PF00676">
    <property type="entry name" value="E1_dh"/>
    <property type="match status" value="1"/>
</dbReference>
<evidence type="ECO:0000313" key="6">
    <source>
        <dbReference type="EMBL" id="KAK7041441.1"/>
    </source>
</evidence>
<reference evidence="6 7" key="1">
    <citation type="submission" date="2024-01" db="EMBL/GenBank/DDBJ databases">
        <title>A draft genome for a cacao thread blight-causing isolate of Paramarasmius palmivorus.</title>
        <authorList>
            <person name="Baruah I.K."/>
            <person name="Bukari Y."/>
            <person name="Amoako-Attah I."/>
            <person name="Meinhardt L.W."/>
            <person name="Bailey B.A."/>
            <person name="Cohen S.P."/>
        </authorList>
    </citation>
    <scope>NUCLEOTIDE SEQUENCE [LARGE SCALE GENOMIC DNA]</scope>
    <source>
        <strain evidence="6 7">GH-12</strain>
    </source>
</reference>
<sequence length="993" mass="111869">MLQRRATRGYNWLRSSRQRHYHDESFGFRKAPAFEFPDYDSSQIENRHQNAALLRYVDNVRTHGHRAARIDPLDLIDRESEVAALDPSRYGLNDGQKKYNVNGIIWTNPRVESQRDDTEEWWTLDQITRHLKSVYVGRIAYEYMHSPSKTERLWFSHLLESKTLPVSLAEEDRELKKRIHGLLSRSEVFDNFLQLKFPNLKRYALEGGESMLPALDSLFASAARSKVFVVLEASLIDMDEWMADAVSHIIVAMPHRGRLNFLTDLMGYSPTGLFHKIRGGSEFPEELGAEGDVVSHLVSSTHLKYSGAQDSVKVSLLPNPSHLEAANAIALGKTRAKQYSLLKTSPDTCQLGDKVMCVQLHGDASFSGQGVVMETLGLSNLPHFTSGGTVHLVVDNNIGYTTPASQARSSLYCSDVGKMIGAPVLHVNGDYPEDVVRAMEVAFDYRQYFRKVRARQQRPSYQVLTWNRISSWISWFIVDGGKQLQVHRKYRSQLLRTRHNELDLPSLTSPLMYEKIQARKSVPQLYEQKLIEEDVLTEEDVIDVRSAYKANLEQALSGVSSYRPAAPMLQEQWNGMVWPASKEASDDPVTGVDKDILVNIGKASVMVPEGFEIHPKLLRHVKNRLQSIESGKGLDWATAEAMAFGTLLSDGVDVRISGQDVGRGTFSQRHAMLVDQKTESVFVPLNDKLMAQGKLELANSSLSEMGVLGFEYGASWERPNLLPIWEAQFGDFFNGAQIIIDTFVSSAETKWLKQSGIVMLLPHGLDGAGPEHSSSRIERMLQLTNDRYTYDPEADPHFNINMHVVFPTTPAQYFHLLRRQMLRNYRKPLVVAAPKGLLRLSAAASPLSDLASGTKFQPVLDDPIGNQATAKRVVIVSGKIYYDLVKERQAQNLVDDVAFIRLEELAPFPFHALHKVLGGYTAASEFAYLQEEPRNQGAWLHVRERIEEVLRQLGKTTQISYRGRKESAVPAPGIAKMYKEQQDAVIKAAFDSF</sequence>
<dbReference type="InterPro" id="IPR031717">
    <property type="entry name" value="ODO-1/KGD_C"/>
</dbReference>
<dbReference type="EMBL" id="JAYKXP010000034">
    <property type="protein sequence ID" value="KAK7041441.1"/>
    <property type="molecule type" value="Genomic_DNA"/>
</dbReference>
<accession>A0AAW0CR29</accession>
<dbReference type="GO" id="GO:0006091">
    <property type="term" value="P:generation of precursor metabolites and energy"/>
    <property type="evidence" value="ECO:0007669"/>
    <property type="project" value="UniProtKB-ARBA"/>
</dbReference>
<feature type="domain" description="Transketolase-like pyrimidine-binding" evidence="5">
    <location>
        <begin position="634"/>
        <end position="840"/>
    </location>
</feature>
<comment type="caution">
    <text evidence="6">The sequence shown here is derived from an EMBL/GenBank/DDBJ whole genome shotgun (WGS) entry which is preliminary data.</text>
</comment>
<keyword evidence="7" id="KW-1185">Reference proteome</keyword>
<protein>
    <recommendedName>
        <fullName evidence="5">Transketolase-like pyrimidine-binding domain-containing protein</fullName>
    </recommendedName>
</protein>
<dbReference type="AlphaFoldDB" id="A0AAW0CR29"/>
<dbReference type="GO" id="GO:0030976">
    <property type="term" value="F:thiamine pyrophosphate binding"/>
    <property type="evidence" value="ECO:0007669"/>
    <property type="project" value="InterPro"/>
</dbReference>
<dbReference type="InterPro" id="IPR001017">
    <property type="entry name" value="DH_E1"/>
</dbReference>
<dbReference type="Gene3D" id="3.40.50.970">
    <property type="match status" value="2"/>
</dbReference>
<dbReference type="InterPro" id="IPR029061">
    <property type="entry name" value="THDP-binding"/>
</dbReference>
<comment type="cofactor">
    <cofactor evidence="1">
        <name>thiamine diphosphate</name>
        <dbReference type="ChEBI" id="CHEBI:58937"/>
    </cofactor>
</comment>